<evidence type="ECO:0000256" key="7">
    <source>
        <dbReference type="ARBA" id="ARBA00023027"/>
    </source>
</evidence>
<dbReference type="HAMAP" id="MF_00193">
    <property type="entry name" value="NadE_ammonia_dep"/>
    <property type="match status" value="1"/>
</dbReference>
<evidence type="ECO:0000259" key="11">
    <source>
        <dbReference type="Pfam" id="PF02540"/>
    </source>
</evidence>
<dbReference type="EC" id="6.3.1.5" evidence="8 10"/>
<evidence type="ECO:0000313" key="12">
    <source>
        <dbReference type="EMBL" id="OGG46025.1"/>
    </source>
</evidence>
<dbReference type="PANTHER" id="PTHR23090:SF9">
    <property type="entry name" value="GLUTAMINE-DEPENDENT NAD(+) SYNTHETASE"/>
    <property type="match status" value="1"/>
</dbReference>
<dbReference type="GO" id="GO:0046872">
    <property type="term" value="F:metal ion binding"/>
    <property type="evidence" value="ECO:0007669"/>
    <property type="project" value="UniProtKB-KW"/>
</dbReference>
<evidence type="ECO:0000256" key="5">
    <source>
        <dbReference type="ARBA" id="ARBA00022840"/>
    </source>
</evidence>
<dbReference type="NCBIfam" id="TIGR00552">
    <property type="entry name" value="nadE"/>
    <property type="match status" value="1"/>
</dbReference>
<feature type="binding site" evidence="8">
    <location>
        <position position="232"/>
    </location>
    <ligand>
        <name>ATP</name>
        <dbReference type="ChEBI" id="CHEBI:30616"/>
    </ligand>
</feature>
<keyword evidence="2 8" id="KW-0436">Ligase</keyword>
<feature type="domain" description="NAD/GMP synthase" evidence="11">
    <location>
        <begin position="173"/>
        <end position="309"/>
    </location>
</feature>
<evidence type="ECO:0000256" key="6">
    <source>
        <dbReference type="ARBA" id="ARBA00022842"/>
    </source>
</evidence>
<feature type="binding site" description="in other chain" evidence="8">
    <location>
        <position position="183"/>
    </location>
    <ligand>
        <name>deamido-NAD(+)</name>
        <dbReference type="ChEBI" id="CHEBI:58437"/>
        <note>ligand shared between two neighboring subunits</note>
    </ligand>
</feature>
<dbReference type="GO" id="GO:0005524">
    <property type="term" value="F:ATP binding"/>
    <property type="evidence" value="ECO:0007669"/>
    <property type="project" value="UniProtKB-UniRule"/>
</dbReference>
<dbReference type="PANTHER" id="PTHR23090">
    <property type="entry name" value="NH 3 /GLUTAMINE-DEPENDENT NAD + SYNTHETASE"/>
    <property type="match status" value="1"/>
</dbReference>
<dbReference type="Proteomes" id="UP000178606">
    <property type="component" value="Unassembled WGS sequence"/>
</dbReference>
<dbReference type="InterPro" id="IPR014729">
    <property type="entry name" value="Rossmann-like_a/b/a_fold"/>
</dbReference>
<evidence type="ECO:0000256" key="2">
    <source>
        <dbReference type="ARBA" id="ARBA00022598"/>
    </source>
</evidence>
<feature type="domain" description="NAD/GMP synthase" evidence="11">
    <location>
        <begin position="35"/>
        <end position="109"/>
    </location>
</feature>
<comment type="function">
    <text evidence="8">Catalyzes the ATP-dependent amidation of deamido-NAD to form NAD. Uses ammonia as a nitrogen source.</text>
</comment>
<evidence type="ECO:0000256" key="1">
    <source>
        <dbReference type="ARBA" id="ARBA00005859"/>
    </source>
</evidence>
<feature type="binding site" description="in other chain" evidence="8">
    <location>
        <position position="216"/>
    </location>
    <ligand>
        <name>deamido-NAD(+)</name>
        <dbReference type="ChEBI" id="CHEBI:58437"/>
        <note>ligand shared between two neighboring subunits</note>
    </ligand>
</feature>
<feature type="binding site" evidence="8">
    <location>
        <position position="203"/>
    </location>
    <ligand>
        <name>ATP</name>
        <dbReference type="ChEBI" id="CHEBI:30616"/>
    </ligand>
</feature>
<evidence type="ECO:0000313" key="13">
    <source>
        <dbReference type="Proteomes" id="UP000178606"/>
    </source>
</evidence>
<keyword evidence="3 8" id="KW-0479">Metal-binding</keyword>
<dbReference type="GO" id="GO:0003952">
    <property type="term" value="F:NAD+ synthase (glutamine-hydrolyzing) activity"/>
    <property type="evidence" value="ECO:0007669"/>
    <property type="project" value="InterPro"/>
</dbReference>
<comment type="pathway">
    <text evidence="8">Cofactor biosynthesis; NAD(+) biosynthesis; NAD(+) from deamido-NAD(+) (ammonia route): step 1/1.</text>
</comment>
<dbReference type="InterPro" id="IPR022926">
    <property type="entry name" value="NH(3)-dep_NAD(+)_synth"/>
</dbReference>
<dbReference type="GO" id="GO:0005737">
    <property type="term" value="C:cytoplasm"/>
    <property type="evidence" value="ECO:0007669"/>
    <property type="project" value="InterPro"/>
</dbReference>
<comment type="subunit">
    <text evidence="8">Homodimer.</text>
</comment>
<evidence type="ECO:0000256" key="9">
    <source>
        <dbReference type="RuleBase" id="RU003811"/>
    </source>
</evidence>
<evidence type="ECO:0000256" key="10">
    <source>
        <dbReference type="RuleBase" id="RU003812"/>
    </source>
</evidence>
<reference evidence="12 13" key="1">
    <citation type="journal article" date="2016" name="Nat. Commun.">
        <title>Thousands of microbial genomes shed light on interconnected biogeochemical processes in an aquifer system.</title>
        <authorList>
            <person name="Anantharaman K."/>
            <person name="Brown C.T."/>
            <person name="Hug L.A."/>
            <person name="Sharon I."/>
            <person name="Castelle C.J."/>
            <person name="Probst A.J."/>
            <person name="Thomas B.C."/>
            <person name="Singh A."/>
            <person name="Wilkins M.J."/>
            <person name="Karaoz U."/>
            <person name="Brodie E.L."/>
            <person name="Williams K.H."/>
            <person name="Hubbard S.S."/>
            <person name="Banfield J.F."/>
        </authorList>
    </citation>
    <scope>NUCLEOTIDE SEQUENCE [LARGE SCALE GENOMIC DNA]</scope>
    <source>
        <strain evidence="13">RIFCSPLOWO2_12_FULL_64_10</strain>
    </source>
</reference>
<comment type="caution">
    <text evidence="12">The sequence shown here is derived from an EMBL/GenBank/DDBJ whole genome shotgun (WGS) entry which is preliminary data.</text>
</comment>
<evidence type="ECO:0000256" key="4">
    <source>
        <dbReference type="ARBA" id="ARBA00022741"/>
    </source>
</evidence>
<accession>A0A1F6CA44</accession>
<keyword evidence="4 8" id="KW-0547">Nucleotide-binding</keyword>
<gene>
    <name evidence="8" type="primary">nadE</name>
    <name evidence="12" type="ORF">A3F84_26060</name>
</gene>
<keyword evidence="7 8" id="KW-0520">NAD</keyword>
<dbReference type="InterPro" id="IPR003694">
    <property type="entry name" value="NAD_synthase"/>
</dbReference>
<feature type="binding site" evidence="8">
    <location>
        <position position="254"/>
    </location>
    <ligand>
        <name>ATP</name>
        <dbReference type="ChEBI" id="CHEBI:30616"/>
    </ligand>
</feature>
<protein>
    <recommendedName>
        <fullName evidence="8 10">NH(3)-dependent NAD(+) synthetase</fullName>
        <ecNumber evidence="8 10">6.3.1.5</ecNumber>
    </recommendedName>
</protein>
<name>A0A1F6CA44_HANXR</name>
<proteinExistence type="inferred from homology"/>
<feature type="binding site" evidence="8">
    <location>
        <position position="51"/>
    </location>
    <ligand>
        <name>Mg(2+)</name>
        <dbReference type="ChEBI" id="CHEBI:18420"/>
    </ligand>
</feature>
<dbReference type="AlphaFoldDB" id="A0A1F6CA44"/>
<sequence>MGGSPERFFHKGVLQMDAEAACEEIAGRLRGDVLRALRRRGAVVGISGGIDSSVTLALSVRALGPERVMGVIMPERDTDPRSLTQARLLADRFDVPTVVEDLTGTLEGFGCYRRRDEAIARVFPGYDPHTHKVKIALPQDVLDRDTLNLFSITTVAPDGTEERKRLPLREYLQIVAASNFKQRSRMAMLYYHAESLNYAVVGTANRHEHEQGFFVKYGDGGTDVMPIIHLYKTQVYQLARYLQIPDVIVSRSPTSDTYSAACTQQEFFFQMPFEQMDLLWYAYEEGCDVGEVAGVMGLTEEQVMRAFRNFERKRRTTEYLRTGPIRHPCPGPP</sequence>
<dbReference type="CDD" id="cd00553">
    <property type="entry name" value="NAD_synthase"/>
    <property type="match status" value="1"/>
</dbReference>
<comment type="similarity">
    <text evidence="1 8 9">Belongs to the NAD synthetase family.</text>
</comment>
<dbReference type="Pfam" id="PF02540">
    <property type="entry name" value="NAD_synthase"/>
    <property type="match status" value="2"/>
</dbReference>
<dbReference type="Gene3D" id="3.40.50.620">
    <property type="entry name" value="HUPs"/>
    <property type="match status" value="1"/>
</dbReference>
<keyword evidence="6 8" id="KW-0460">Magnesium</keyword>
<keyword evidence="5 8" id="KW-0067">ATP-binding</keyword>
<feature type="binding site" evidence="8">
    <location>
        <position position="223"/>
    </location>
    <ligand>
        <name>deamido-NAD(+)</name>
        <dbReference type="ChEBI" id="CHEBI:58437"/>
        <note>ligand shared between two neighboring subunits</note>
    </ligand>
</feature>
<feature type="binding site" evidence="8">
    <location>
        <begin position="45"/>
        <end position="52"/>
    </location>
    <ligand>
        <name>ATP</name>
        <dbReference type="ChEBI" id="CHEBI:30616"/>
    </ligand>
</feature>
<dbReference type="InterPro" id="IPR022310">
    <property type="entry name" value="NAD/GMP_synthase"/>
</dbReference>
<dbReference type="EMBL" id="MFKF01000347">
    <property type="protein sequence ID" value="OGG46025.1"/>
    <property type="molecule type" value="Genomic_DNA"/>
</dbReference>
<evidence type="ECO:0000256" key="8">
    <source>
        <dbReference type="HAMAP-Rule" id="MF_00193"/>
    </source>
</evidence>
<dbReference type="GO" id="GO:0004359">
    <property type="term" value="F:glutaminase activity"/>
    <property type="evidence" value="ECO:0007669"/>
    <property type="project" value="InterPro"/>
</dbReference>
<dbReference type="UniPathway" id="UPA00253">
    <property type="reaction ID" value="UER00333"/>
</dbReference>
<comment type="catalytic activity">
    <reaction evidence="8 10">
        <text>deamido-NAD(+) + NH4(+) + ATP = AMP + diphosphate + NAD(+) + H(+)</text>
        <dbReference type="Rhea" id="RHEA:21188"/>
        <dbReference type="ChEBI" id="CHEBI:15378"/>
        <dbReference type="ChEBI" id="CHEBI:28938"/>
        <dbReference type="ChEBI" id="CHEBI:30616"/>
        <dbReference type="ChEBI" id="CHEBI:33019"/>
        <dbReference type="ChEBI" id="CHEBI:57540"/>
        <dbReference type="ChEBI" id="CHEBI:58437"/>
        <dbReference type="ChEBI" id="CHEBI:456215"/>
        <dbReference type="EC" id="6.3.1.5"/>
    </reaction>
</comment>
<dbReference type="GO" id="GO:0008795">
    <property type="term" value="F:NAD+ synthase activity"/>
    <property type="evidence" value="ECO:0007669"/>
    <property type="project" value="UniProtKB-UniRule"/>
</dbReference>
<dbReference type="GO" id="GO:0009435">
    <property type="term" value="P:NAD+ biosynthetic process"/>
    <property type="evidence" value="ECO:0007669"/>
    <property type="project" value="UniProtKB-UniRule"/>
</dbReference>
<feature type="binding site" evidence="8">
    <location>
        <position position="208"/>
    </location>
    <ligand>
        <name>Mg(2+)</name>
        <dbReference type="ChEBI" id="CHEBI:18420"/>
    </ligand>
</feature>
<comment type="caution">
    <text evidence="8">Lacks conserved residue(s) required for the propagation of feature annotation.</text>
</comment>
<organism evidence="12 13">
    <name type="scientific">Handelsmanbacteria sp. (strain RIFCSPLOWO2_12_FULL_64_10)</name>
    <dbReference type="NCBI Taxonomy" id="1817868"/>
    <lineage>
        <taxon>Bacteria</taxon>
        <taxon>Candidatus Handelsmaniibacteriota</taxon>
    </lineage>
</organism>
<dbReference type="SUPFAM" id="SSF52402">
    <property type="entry name" value="Adenine nucleotide alpha hydrolases-like"/>
    <property type="match status" value="1"/>
</dbReference>
<dbReference type="NCBIfam" id="NF002048">
    <property type="entry name" value="PRK00876.1"/>
    <property type="match status" value="1"/>
</dbReference>
<evidence type="ECO:0000256" key="3">
    <source>
        <dbReference type="ARBA" id="ARBA00022723"/>
    </source>
</evidence>